<proteinExistence type="inferred from homology"/>
<evidence type="ECO:0000256" key="6">
    <source>
        <dbReference type="ARBA" id="ARBA00022679"/>
    </source>
</evidence>
<dbReference type="InterPro" id="IPR013437">
    <property type="entry name" value="FtsW"/>
</dbReference>
<keyword evidence="7 16" id="KW-0812">Transmembrane</keyword>
<evidence type="ECO:0000256" key="2">
    <source>
        <dbReference type="ARBA" id="ARBA00004752"/>
    </source>
</evidence>
<evidence type="ECO:0000256" key="7">
    <source>
        <dbReference type="ARBA" id="ARBA00022692"/>
    </source>
</evidence>
<evidence type="ECO:0000256" key="15">
    <source>
        <dbReference type="ARBA" id="ARBA00049902"/>
    </source>
</evidence>
<evidence type="ECO:0000256" key="4">
    <source>
        <dbReference type="ARBA" id="ARBA00022618"/>
    </source>
</evidence>
<evidence type="ECO:0000256" key="10">
    <source>
        <dbReference type="ARBA" id="ARBA00022989"/>
    </source>
</evidence>
<gene>
    <name evidence="16" type="primary">ftsW</name>
    <name evidence="17" type="ORF">OA57_09965</name>
</gene>
<dbReference type="GO" id="GO:0008955">
    <property type="term" value="F:peptidoglycan glycosyltransferase activity"/>
    <property type="evidence" value="ECO:0007669"/>
    <property type="project" value="UniProtKB-UniRule"/>
</dbReference>
<evidence type="ECO:0000256" key="5">
    <source>
        <dbReference type="ARBA" id="ARBA00022676"/>
    </source>
</evidence>
<dbReference type="EC" id="2.4.99.28" evidence="16"/>
<dbReference type="UniPathway" id="UPA00219"/>
<evidence type="ECO:0000256" key="16">
    <source>
        <dbReference type="HAMAP-Rule" id="MF_00913"/>
    </source>
</evidence>
<dbReference type="EMBL" id="JSUM01000014">
    <property type="protein sequence ID" value="KGQ69938.1"/>
    <property type="molecule type" value="Genomic_DNA"/>
</dbReference>
<dbReference type="AlphaFoldDB" id="A0A0A3AKL4"/>
<evidence type="ECO:0000256" key="12">
    <source>
        <dbReference type="ARBA" id="ARBA00023306"/>
    </source>
</evidence>
<keyword evidence="18" id="KW-1185">Reference proteome</keyword>
<comment type="function">
    <text evidence="16">Peptidoglycan polymerase that is essential for cell division.</text>
</comment>
<comment type="similarity">
    <text evidence="14 16">Belongs to the SEDS family. FtsW subfamily.</text>
</comment>
<feature type="transmembrane region" description="Helical" evidence="16">
    <location>
        <begin position="322"/>
        <end position="342"/>
    </location>
</feature>
<dbReference type="GO" id="GO:0005886">
    <property type="term" value="C:plasma membrane"/>
    <property type="evidence" value="ECO:0007669"/>
    <property type="project" value="UniProtKB-SubCell"/>
</dbReference>
<comment type="caution">
    <text evidence="17">The sequence shown here is derived from an EMBL/GenBank/DDBJ whole genome shotgun (WGS) entry which is preliminary data.</text>
</comment>
<dbReference type="GO" id="GO:0071555">
    <property type="term" value="P:cell wall organization"/>
    <property type="evidence" value="ECO:0007669"/>
    <property type="project" value="UniProtKB-KW"/>
</dbReference>
<evidence type="ECO:0000256" key="14">
    <source>
        <dbReference type="ARBA" id="ARBA00038053"/>
    </source>
</evidence>
<keyword evidence="11 16" id="KW-0472">Membrane</keyword>
<evidence type="ECO:0000313" key="18">
    <source>
        <dbReference type="Proteomes" id="UP000030380"/>
    </source>
</evidence>
<keyword evidence="4 16" id="KW-0132">Cell division</keyword>
<keyword evidence="6 16" id="KW-0808">Transferase</keyword>
<dbReference type="GO" id="GO:0009252">
    <property type="term" value="P:peptidoglycan biosynthetic process"/>
    <property type="evidence" value="ECO:0007669"/>
    <property type="project" value="UniProtKB-UniRule"/>
</dbReference>
<sequence>MSAFENLKSETTRWVRITPTNLLYDRTLFWLFISLMTLGFIIITSASVAEGSRLYDDPFHFAVRDLVYVALACLTTYIFVFVPVEKWEKWSPYLLMIALLLLILVLVPGIGRTVNGARRWIPLVLFNFQPAEFVKFALICYLSSYFVRRYEEVRNKQLSVVKPTVVLIFISGFLLLQPDLGSSVVLGFIVFMMLFMVGAKIFQFVALAVLGFFAIYLLILSSEYRLKRITSYTDPFADPFGSGFQLSNSLIAFGRGEFWGTGLGNSIQKLEYLPEAHTDFIMAIVGEEFGLIGIIGVIVLFTLMLIRILKIGKESLLLEQRFGGYFAFGVVAWFFFQGAFNLGMTMGILPTKGFTFPFVSYGGSSLIINALVIAILLRIDHENRLMRGHAHLRDD</sequence>
<dbReference type="GO" id="GO:0032153">
    <property type="term" value="C:cell division site"/>
    <property type="evidence" value="ECO:0007669"/>
    <property type="project" value="UniProtKB-UniRule"/>
</dbReference>
<feature type="transmembrane region" description="Helical" evidence="16">
    <location>
        <begin position="61"/>
        <end position="84"/>
    </location>
</feature>
<evidence type="ECO:0000256" key="3">
    <source>
        <dbReference type="ARBA" id="ARBA00022475"/>
    </source>
</evidence>
<keyword evidence="13 16" id="KW-0961">Cell wall biogenesis/degradation</keyword>
<organism evidence="17 18">
    <name type="scientific">Chelonobacter oris</name>
    <dbReference type="NCBI Taxonomy" id="505317"/>
    <lineage>
        <taxon>Bacteria</taxon>
        <taxon>Pseudomonadati</taxon>
        <taxon>Pseudomonadota</taxon>
        <taxon>Gammaproteobacteria</taxon>
        <taxon>Pasteurellales</taxon>
        <taxon>Pasteurellaceae</taxon>
        <taxon>Chelonobacter</taxon>
    </lineage>
</organism>
<feature type="transmembrane region" description="Helical" evidence="16">
    <location>
        <begin position="354"/>
        <end position="377"/>
    </location>
</feature>
<evidence type="ECO:0000256" key="9">
    <source>
        <dbReference type="ARBA" id="ARBA00022984"/>
    </source>
</evidence>
<comment type="catalytic activity">
    <reaction evidence="15 16">
        <text>[GlcNAc-(1-&gt;4)-Mur2Ac(oyl-L-Ala-gamma-D-Glu-L-Lys-D-Ala-D-Ala)](n)-di-trans,octa-cis-undecaprenyl diphosphate + beta-D-GlcNAc-(1-&gt;4)-Mur2Ac(oyl-L-Ala-gamma-D-Glu-L-Lys-D-Ala-D-Ala)-di-trans,octa-cis-undecaprenyl diphosphate = [GlcNAc-(1-&gt;4)-Mur2Ac(oyl-L-Ala-gamma-D-Glu-L-Lys-D-Ala-D-Ala)](n+1)-di-trans,octa-cis-undecaprenyl diphosphate + di-trans,octa-cis-undecaprenyl diphosphate + H(+)</text>
        <dbReference type="Rhea" id="RHEA:23708"/>
        <dbReference type="Rhea" id="RHEA-COMP:9602"/>
        <dbReference type="Rhea" id="RHEA-COMP:9603"/>
        <dbReference type="ChEBI" id="CHEBI:15378"/>
        <dbReference type="ChEBI" id="CHEBI:58405"/>
        <dbReference type="ChEBI" id="CHEBI:60033"/>
        <dbReference type="ChEBI" id="CHEBI:78435"/>
        <dbReference type="EC" id="2.4.99.28"/>
    </reaction>
</comment>
<keyword evidence="12 16" id="KW-0131">Cell cycle</keyword>
<evidence type="ECO:0000313" key="17">
    <source>
        <dbReference type="EMBL" id="KGQ69938.1"/>
    </source>
</evidence>
<dbReference type="InterPro" id="IPR001182">
    <property type="entry name" value="FtsW/RodA"/>
</dbReference>
<keyword evidence="5 16" id="KW-0328">Glycosyltransferase</keyword>
<feature type="transmembrane region" description="Helical" evidence="16">
    <location>
        <begin position="201"/>
        <end position="219"/>
    </location>
</feature>
<dbReference type="RefSeq" id="WP_034617075.1">
    <property type="nucleotide sequence ID" value="NZ_JSUM01000014.1"/>
</dbReference>
<comment type="subcellular location">
    <subcellularLocation>
        <location evidence="16">Cell inner membrane</location>
        <topology evidence="16">Multi-pass membrane protein</topology>
    </subcellularLocation>
    <subcellularLocation>
        <location evidence="1">Cell membrane</location>
        <topology evidence="1">Multi-pass membrane protein</topology>
    </subcellularLocation>
    <text evidence="16">Localizes to the division septum.</text>
</comment>
<dbReference type="GO" id="GO:0008360">
    <property type="term" value="P:regulation of cell shape"/>
    <property type="evidence" value="ECO:0007669"/>
    <property type="project" value="UniProtKB-KW"/>
</dbReference>
<dbReference type="PANTHER" id="PTHR30474">
    <property type="entry name" value="CELL CYCLE PROTEIN"/>
    <property type="match status" value="1"/>
</dbReference>
<feature type="transmembrane region" description="Helical" evidence="16">
    <location>
        <begin position="289"/>
        <end position="310"/>
    </location>
</feature>
<dbReference type="Pfam" id="PF01098">
    <property type="entry name" value="FTSW_RODA_SPOVE"/>
    <property type="match status" value="1"/>
</dbReference>
<evidence type="ECO:0000256" key="1">
    <source>
        <dbReference type="ARBA" id="ARBA00004651"/>
    </source>
</evidence>
<keyword evidence="3 16" id="KW-1003">Cell membrane</keyword>
<feature type="transmembrane region" description="Helical" evidence="16">
    <location>
        <begin position="166"/>
        <end position="194"/>
    </location>
</feature>
<name>A0A0A3AKL4_9PAST</name>
<evidence type="ECO:0000256" key="8">
    <source>
        <dbReference type="ARBA" id="ARBA00022960"/>
    </source>
</evidence>
<reference evidence="17 18" key="1">
    <citation type="submission" date="2014-11" db="EMBL/GenBank/DDBJ databases">
        <title>Draft genome sequence of Chelonobacter oris 1662T, associated with respiratory disease in Hermann's Tortoises.</title>
        <authorList>
            <person name="Kudirkiene E."/>
            <person name="Hansen M.J."/>
            <person name="Bojesen A.M."/>
        </authorList>
    </citation>
    <scope>NUCLEOTIDE SEQUENCE [LARGE SCALE GENOMIC DNA]</scope>
    <source>
        <strain evidence="17 18">1662</strain>
    </source>
</reference>
<accession>A0A0A3AKL4</accession>
<evidence type="ECO:0000256" key="13">
    <source>
        <dbReference type="ARBA" id="ARBA00023316"/>
    </source>
</evidence>
<protein>
    <recommendedName>
        <fullName evidence="16">Probable peptidoglycan glycosyltransferase FtsW</fullName>
        <shortName evidence="16">PGT</shortName>
        <ecNumber evidence="16">2.4.99.28</ecNumber>
    </recommendedName>
    <alternativeName>
        <fullName evidence="16">Cell division protein FtsW</fullName>
    </alternativeName>
    <alternativeName>
        <fullName evidence="16">Cell wall polymerase</fullName>
    </alternativeName>
    <alternativeName>
        <fullName evidence="16">Peptidoglycan polymerase</fullName>
        <shortName evidence="16">PG polymerase</shortName>
    </alternativeName>
</protein>
<dbReference type="STRING" id="505317.OA57_09965"/>
<evidence type="ECO:0000256" key="11">
    <source>
        <dbReference type="ARBA" id="ARBA00023136"/>
    </source>
</evidence>
<feature type="transmembrane region" description="Helical" evidence="16">
    <location>
        <begin position="90"/>
        <end position="111"/>
    </location>
</feature>
<keyword evidence="8 16" id="KW-0133">Cell shape</keyword>
<feature type="transmembrane region" description="Helical" evidence="16">
    <location>
        <begin position="28"/>
        <end position="49"/>
    </location>
</feature>
<keyword evidence="10 16" id="KW-1133">Transmembrane helix</keyword>
<dbReference type="HAMAP" id="MF_00913">
    <property type="entry name" value="PGT_FtsW_proteobact"/>
    <property type="match status" value="1"/>
</dbReference>
<keyword evidence="16" id="KW-0997">Cell inner membrane</keyword>
<dbReference type="GO" id="GO:0015648">
    <property type="term" value="F:lipid-linked peptidoglycan transporter activity"/>
    <property type="evidence" value="ECO:0007669"/>
    <property type="project" value="TreeGrafter"/>
</dbReference>
<dbReference type="OrthoDB" id="9768187at2"/>
<dbReference type="Proteomes" id="UP000030380">
    <property type="component" value="Unassembled WGS sequence"/>
</dbReference>
<keyword evidence="9 16" id="KW-0573">Peptidoglycan synthesis</keyword>
<feature type="transmembrane region" description="Helical" evidence="16">
    <location>
        <begin position="123"/>
        <end position="146"/>
    </location>
</feature>
<dbReference type="PANTHER" id="PTHR30474:SF2">
    <property type="entry name" value="PEPTIDOGLYCAN GLYCOSYLTRANSFERASE FTSW-RELATED"/>
    <property type="match status" value="1"/>
</dbReference>
<dbReference type="NCBIfam" id="TIGR02614">
    <property type="entry name" value="ftsW"/>
    <property type="match status" value="1"/>
</dbReference>
<dbReference type="GO" id="GO:0043093">
    <property type="term" value="P:FtsZ-dependent cytokinesis"/>
    <property type="evidence" value="ECO:0007669"/>
    <property type="project" value="UniProtKB-UniRule"/>
</dbReference>
<comment type="pathway">
    <text evidence="2 16">Cell wall biogenesis; peptidoglycan biosynthesis.</text>
</comment>